<accession>D5RRB1</accession>
<dbReference type="RefSeq" id="WP_007002653.1">
    <property type="nucleotide sequence ID" value="NZ_GG770777.1"/>
</dbReference>
<protein>
    <recommendedName>
        <fullName evidence="3">Lipoprotein</fullName>
    </recommendedName>
</protein>
<comment type="caution">
    <text evidence="1">The sequence shown here is derived from an EMBL/GenBank/DDBJ whole genome shotgun (WGS) entry which is preliminary data.</text>
</comment>
<keyword evidence="2" id="KW-1185">Reference proteome</keyword>
<dbReference type="HOGENOM" id="CLU_157219_0_0_5"/>
<dbReference type="EMBL" id="ADVL01000694">
    <property type="protein sequence ID" value="EFH10163.1"/>
    <property type="molecule type" value="Genomic_DNA"/>
</dbReference>
<reference evidence="1 2" key="1">
    <citation type="submission" date="2010-04" db="EMBL/GenBank/DDBJ databases">
        <authorList>
            <person name="Qin X."/>
            <person name="Bachman B."/>
            <person name="Battles P."/>
            <person name="Bell A."/>
            <person name="Bess C."/>
            <person name="Bickham C."/>
            <person name="Chaboub L."/>
            <person name="Chen D."/>
            <person name="Coyle M."/>
            <person name="Deiros D.R."/>
            <person name="Dinh H."/>
            <person name="Forbes L."/>
            <person name="Fowler G."/>
            <person name="Francisco L."/>
            <person name="Fu Q."/>
            <person name="Gubbala S."/>
            <person name="Hale W."/>
            <person name="Han Y."/>
            <person name="Hemphill L."/>
            <person name="Highlander S.K."/>
            <person name="Hirani K."/>
            <person name="Hogues M."/>
            <person name="Jackson L."/>
            <person name="Jakkamsetti A."/>
            <person name="Javaid M."/>
            <person name="Jiang H."/>
            <person name="Korchina V."/>
            <person name="Kovar C."/>
            <person name="Lara F."/>
            <person name="Lee S."/>
            <person name="Mata R."/>
            <person name="Mathew T."/>
            <person name="Moen C."/>
            <person name="Morales K."/>
            <person name="Munidasa M."/>
            <person name="Nazareth L."/>
            <person name="Ngo R."/>
            <person name="Nguyen L."/>
            <person name="Okwuonu G."/>
            <person name="Ongeri F."/>
            <person name="Patil S."/>
            <person name="Petrosino J."/>
            <person name="Pham C."/>
            <person name="Pham P."/>
            <person name="Pu L.-L."/>
            <person name="Puazo M."/>
            <person name="Raj R."/>
            <person name="Reid J."/>
            <person name="Rouhana J."/>
            <person name="Saada N."/>
            <person name="Shang Y."/>
            <person name="Simmons D."/>
            <person name="Thornton R."/>
            <person name="Warren J."/>
            <person name="Weissenberger G."/>
            <person name="Zhang J."/>
            <person name="Zhang L."/>
            <person name="Zhou C."/>
            <person name="Zhu D."/>
            <person name="Muzny D."/>
            <person name="Worley K."/>
            <person name="Gibbs R."/>
        </authorList>
    </citation>
    <scope>NUCLEOTIDE SEQUENCE [LARGE SCALE GENOMIC DNA]</scope>
    <source>
        <strain evidence="1 2">ATCC 49957</strain>
    </source>
</reference>
<sequence>MSPRVIPLLLAPGLLLLAGCEQRWAKPGASPAEYEATRARCEQAMYAQFPPILERVQSGSGYYSPQETKCTGDANNRRCTTRGGNWVPPSVRTVDHNEDVRDRGIAGCLIEQGWRRVD</sequence>
<evidence type="ECO:0000313" key="1">
    <source>
        <dbReference type="EMBL" id="EFH10163.1"/>
    </source>
</evidence>
<dbReference type="Proteomes" id="UP000005324">
    <property type="component" value="Unassembled WGS sequence"/>
</dbReference>
<organism evidence="1 2">
    <name type="scientific">Pseudoroseomonas cervicalis ATCC 49957</name>
    <dbReference type="NCBI Taxonomy" id="525371"/>
    <lineage>
        <taxon>Bacteria</taxon>
        <taxon>Pseudomonadati</taxon>
        <taxon>Pseudomonadota</taxon>
        <taxon>Alphaproteobacteria</taxon>
        <taxon>Acetobacterales</taxon>
        <taxon>Roseomonadaceae</taxon>
        <taxon>Roseomonas</taxon>
    </lineage>
</organism>
<dbReference type="AlphaFoldDB" id="D5RRB1"/>
<gene>
    <name evidence="1" type="ORF">HMPREF0731_3623</name>
</gene>
<dbReference type="PROSITE" id="PS51257">
    <property type="entry name" value="PROKAR_LIPOPROTEIN"/>
    <property type="match status" value="1"/>
</dbReference>
<name>D5RRB1_9PROT</name>
<evidence type="ECO:0000313" key="2">
    <source>
        <dbReference type="Proteomes" id="UP000005324"/>
    </source>
</evidence>
<dbReference type="OrthoDB" id="7274329at2"/>
<evidence type="ECO:0008006" key="3">
    <source>
        <dbReference type="Google" id="ProtNLM"/>
    </source>
</evidence>
<proteinExistence type="predicted"/>